<evidence type="ECO:0000313" key="1">
    <source>
        <dbReference type="EMBL" id="GDY28518.1"/>
    </source>
</evidence>
<dbReference type="SUPFAM" id="SSF48452">
    <property type="entry name" value="TPR-like"/>
    <property type="match status" value="1"/>
</dbReference>
<dbReference type="InterPro" id="IPR011990">
    <property type="entry name" value="TPR-like_helical_dom_sf"/>
</dbReference>
<dbReference type="EMBL" id="BJFL01000001">
    <property type="protein sequence ID" value="GDY28518.1"/>
    <property type="molecule type" value="Genomic_DNA"/>
</dbReference>
<accession>A0A4D4J138</accession>
<reference evidence="2" key="1">
    <citation type="submission" date="2019-04" db="EMBL/GenBank/DDBJ databases">
        <title>Draft genome sequence of Pseudonocardiaceae bacterium SL3-2-4.</title>
        <authorList>
            <person name="Ningsih F."/>
            <person name="Yokota A."/>
            <person name="Sakai Y."/>
            <person name="Nanatani K."/>
            <person name="Yabe S."/>
            <person name="Oetari A."/>
            <person name="Sjamsuridzal W."/>
        </authorList>
    </citation>
    <scope>NUCLEOTIDE SEQUENCE [LARGE SCALE GENOMIC DNA]</scope>
    <source>
        <strain evidence="2">SL3-2-4</strain>
    </source>
</reference>
<sequence>MGFDFAVASGSDSGPSVPELRDALDEALRGGESDWAALDRAVGAVEQAARTRPDPQLIALAEYGVAALTGDDGDRQRRHGLAGRLLAAHAIACRSGTADPTRLAKWLLRLRVEHPDPPQVRLADYLAALGETGLAAYREGAEALCAALPVVGYGEAPRYDRRRWAVLAVVDELARHTGDVDLRVRLLATDLSSGWHYLRVAGVLQEAGRVAEALEWVQRGLQVTGKGPARLRLIDVAVDECLRVGWFDRAMELRERAFRESPDLSTYLRLRGLAAEDERWPQRREDLLRPLHENAARDVRQSTALVRILMWEGEQEAAWRTAQQHGCTDDAWQALAEERAERHPGEAIAVYRDLVEHELEEDGEDDTRIADMLEQLRLLFTRTGQPDAFSRYLDGIKSRHTTDRELLDELARRGL</sequence>
<proteinExistence type="predicted"/>
<evidence type="ECO:0008006" key="3">
    <source>
        <dbReference type="Google" id="ProtNLM"/>
    </source>
</evidence>
<keyword evidence="2" id="KW-1185">Reference proteome</keyword>
<evidence type="ECO:0000313" key="2">
    <source>
        <dbReference type="Proteomes" id="UP000298860"/>
    </source>
</evidence>
<organism evidence="1 2">
    <name type="scientific">Gandjariella thermophila</name>
    <dbReference type="NCBI Taxonomy" id="1931992"/>
    <lineage>
        <taxon>Bacteria</taxon>
        <taxon>Bacillati</taxon>
        <taxon>Actinomycetota</taxon>
        <taxon>Actinomycetes</taxon>
        <taxon>Pseudonocardiales</taxon>
        <taxon>Pseudonocardiaceae</taxon>
        <taxon>Gandjariella</taxon>
    </lineage>
</organism>
<gene>
    <name evidence="1" type="ORF">GTS_01510</name>
</gene>
<dbReference type="AlphaFoldDB" id="A0A4D4J138"/>
<dbReference type="Gene3D" id="1.25.40.10">
    <property type="entry name" value="Tetratricopeptide repeat domain"/>
    <property type="match status" value="1"/>
</dbReference>
<dbReference type="Proteomes" id="UP000298860">
    <property type="component" value="Unassembled WGS sequence"/>
</dbReference>
<comment type="caution">
    <text evidence="1">The sequence shown here is derived from an EMBL/GenBank/DDBJ whole genome shotgun (WGS) entry which is preliminary data.</text>
</comment>
<name>A0A4D4J138_9PSEU</name>
<protein>
    <recommendedName>
        <fullName evidence="3">Tetratricopeptide repeat protein</fullName>
    </recommendedName>
</protein>